<name>A0A837D9A4_9PSEU</name>
<dbReference type="AlphaFoldDB" id="A0A837D9A4"/>
<reference evidence="2 3" key="1">
    <citation type="submission" date="2014-10" db="EMBL/GenBank/DDBJ databases">
        <title>Genome sequence of Micropolyspora internatus JCM3315.</title>
        <authorList>
            <person name="Shin S.-K."/>
            <person name="Yi H."/>
        </authorList>
    </citation>
    <scope>NUCLEOTIDE SEQUENCE [LARGE SCALE GENOMIC DNA]</scope>
    <source>
        <strain evidence="2 3">JCM 3315</strain>
    </source>
</reference>
<dbReference type="EMBL" id="JRZE01000003">
    <property type="protein sequence ID" value="KHF44449.1"/>
    <property type="molecule type" value="Genomic_DNA"/>
</dbReference>
<organism evidence="2 3">
    <name type="scientific">Saccharomonospora viridis</name>
    <dbReference type="NCBI Taxonomy" id="1852"/>
    <lineage>
        <taxon>Bacteria</taxon>
        <taxon>Bacillati</taxon>
        <taxon>Actinomycetota</taxon>
        <taxon>Actinomycetes</taxon>
        <taxon>Pseudonocardiales</taxon>
        <taxon>Pseudonocardiaceae</taxon>
        <taxon>Saccharomonospora</taxon>
    </lineage>
</organism>
<protein>
    <submittedName>
        <fullName evidence="2">Uncharacterized protein</fullName>
    </submittedName>
</protein>
<gene>
    <name evidence="2" type="ORF">MINT15_13310</name>
</gene>
<sequence>MPPAMRRPHLDNSTTHVRSPSRDRSAERLATTFGSRPRHPLPHLRFRDVEIFRRSGVKNDD</sequence>
<feature type="region of interest" description="Disordered" evidence="1">
    <location>
        <begin position="1"/>
        <end position="41"/>
    </location>
</feature>
<accession>A0A837D9A4</accession>
<comment type="caution">
    <text evidence="2">The sequence shown here is derived from an EMBL/GenBank/DDBJ whole genome shotgun (WGS) entry which is preliminary data.</text>
</comment>
<proteinExistence type="predicted"/>
<evidence type="ECO:0000313" key="3">
    <source>
        <dbReference type="Proteomes" id="UP000030848"/>
    </source>
</evidence>
<evidence type="ECO:0000256" key="1">
    <source>
        <dbReference type="SAM" id="MobiDB-lite"/>
    </source>
</evidence>
<dbReference type="Proteomes" id="UP000030848">
    <property type="component" value="Unassembled WGS sequence"/>
</dbReference>
<evidence type="ECO:0000313" key="2">
    <source>
        <dbReference type="EMBL" id="KHF44449.1"/>
    </source>
</evidence>